<dbReference type="SUPFAM" id="SSF52540">
    <property type="entry name" value="P-loop containing nucleoside triphosphate hydrolases"/>
    <property type="match status" value="1"/>
</dbReference>
<dbReference type="InterPro" id="IPR017911">
    <property type="entry name" value="MacB-like_ATP-bd"/>
</dbReference>
<dbReference type="Pfam" id="PF00005">
    <property type="entry name" value="ABC_tran"/>
    <property type="match status" value="1"/>
</dbReference>
<gene>
    <name evidence="5" type="primary">yabE_2</name>
    <name evidence="5" type="ORF">KIM322_15170</name>
</gene>
<dbReference type="SMART" id="SM00382">
    <property type="entry name" value="AAA"/>
    <property type="match status" value="1"/>
</dbReference>
<dbReference type="RefSeq" id="WP_317637472.1">
    <property type="nucleotide sequence ID" value="NZ_AP026803.1"/>
</dbReference>
<reference evidence="5 6" key="1">
    <citation type="journal article" date="2023" name="Microbiol. Spectr.">
        <title>Symbiosis of Carpenter Bees with Uncharacterized Lactic Acid Bacteria Showing NAD Auxotrophy.</title>
        <authorList>
            <person name="Kawasaki S."/>
            <person name="Ozawa K."/>
            <person name="Mori T."/>
            <person name="Yamamoto A."/>
            <person name="Ito M."/>
            <person name="Ohkuma M."/>
            <person name="Sakamoto M."/>
            <person name="Matsutani M."/>
        </authorList>
    </citation>
    <scope>NUCLEOTIDE SEQUENCE [LARGE SCALE GENOMIC DNA]</scope>
    <source>
        <strain evidence="5 6">Kim32-2</strain>
    </source>
</reference>
<sequence length="219" mass="24312">MSQEIVKLNQITKKYGQRTILDQFSMTVNRGDFIALLGPSGSGKSTILNIIGLLEKFDNGTYLLDGISAPNANSHKATLARRNKINYLFQTFALASNMTVLQNLKLAMRFSSIPKQGINDKIATILQKVELSNRLNDTVSTMSVGEKQRVALARAFLKPGELILADEPTGSLDPKLSIQVLQLIKNLQQDQHKTIVMVTHNIDLAQETDYQISLTNNKK</sequence>
<dbReference type="InterPro" id="IPR027417">
    <property type="entry name" value="P-loop_NTPase"/>
</dbReference>
<dbReference type="Gene3D" id="3.40.50.300">
    <property type="entry name" value="P-loop containing nucleotide triphosphate hydrolases"/>
    <property type="match status" value="1"/>
</dbReference>
<evidence type="ECO:0000256" key="3">
    <source>
        <dbReference type="ARBA" id="ARBA00022840"/>
    </source>
</evidence>
<dbReference type="GO" id="GO:0005524">
    <property type="term" value="F:ATP binding"/>
    <property type="evidence" value="ECO:0007669"/>
    <property type="project" value="UniProtKB-KW"/>
</dbReference>
<dbReference type="InterPro" id="IPR015854">
    <property type="entry name" value="ABC_transpr_LolD-like"/>
</dbReference>
<dbReference type="PANTHER" id="PTHR24220">
    <property type="entry name" value="IMPORT ATP-BINDING PROTEIN"/>
    <property type="match status" value="1"/>
</dbReference>
<dbReference type="Proteomes" id="UP001321741">
    <property type="component" value="Chromosome"/>
</dbReference>
<keyword evidence="1" id="KW-0813">Transport</keyword>
<feature type="domain" description="ABC transporter" evidence="4">
    <location>
        <begin position="6"/>
        <end position="218"/>
    </location>
</feature>
<proteinExistence type="predicted"/>
<accession>A0ABM8BIW8</accession>
<keyword evidence="3 5" id="KW-0067">ATP-binding</keyword>
<dbReference type="InterPro" id="IPR017871">
    <property type="entry name" value="ABC_transporter-like_CS"/>
</dbReference>
<organism evidence="5 6">
    <name type="scientific">Lactobacillus xylocopicola</name>
    <dbReference type="NCBI Taxonomy" id="2976676"/>
    <lineage>
        <taxon>Bacteria</taxon>
        <taxon>Bacillati</taxon>
        <taxon>Bacillota</taxon>
        <taxon>Bacilli</taxon>
        <taxon>Lactobacillales</taxon>
        <taxon>Lactobacillaceae</taxon>
        <taxon>Lactobacillus</taxon>
    </lineage>
</organism>
<evidence type="ECO:0000256" key="2">
    <source>
        <dbReference type="ARBA" id="ARBA00022741"/>
    </source>
</evidence>
<evidence type="ECO:0000259" key="4">
    <source>
        <dbReference type="PROSITE" id="PS50893"/>
    </source>
</evidence>
<evidence type="ECO:0000313" key="6">
    <source>
        <dbReference type="Proteomes" id="UP001321741"/>
    </source>
</evidence>
<dbReference type="InterPro" id="IPR003439">
    <property type="entry name" value="ABC_transporter-like_ATP-bd"/>
</dbReference>
<dbReference type="CDD" id="cd03255">
    <property type="entry name" value="ABC_MJ0796_LolCDE_FtsE"/>
    <property type="match status" value="1"/>
</dbReference>
<dbReference type="PANTHER" id="PTHR24220:SF86">
    <property type="entry name" value="ABC TRANSPORTER ABCH.1"/>
    <property type="match status" value="1"/>
</dbReference>
<name>A0ABM8BIW8_9LACO</name>
<keyword evidence="6" id="KW-1185">Reference proteome</keyword>
<evidence type="ECO:0000313" key="5">
    <source>
        <dbReference type="EMBL" id="BDR61256.1"/>
    </source>
</evidence>
<evidence type="ECO:0000256" key="1">
    <source>
        <dbReference type="ARBA" id="ARBA00022448"/>
    </source>
</evidence>
<dbReference type="PROSITE" id="PS50893">
    <property type="entry name" value="ABC_TRANSPORTER_2"/>
    <property type="match status" value="1"/>
</dbReference>
<protein>
    <submittedName>
        <fullName evidence="5">ABC transporter ATP-binding protein</fullName>
    </submittedName>
</protein>
<keyword evidence="2" id="KW-0547">Nucleotide-binding</keyword>
<dbReference type="EMBL" id="AP026803">
    <property type="protein sequence ID" value="BDR61256.1"/>
    <property type="molecule type" value="Genomic_DNA"/>
</dbReference>
<dbReference type="PROSITE" id="PS00211">
    <property type="entry name" value="ABC_TRANSPORTER_1"/>
    <property type="match status" value="1"/>
</dbReference>
<dbReference type="InterPro" id="IPR003593">
    <property type="entry name" value="AAA+_ATPase"/>
</dbReference>